<dbReference type="InterPro" id="IPR050765">
    <property type="entry name" value="Riboflavin_Biosynth_HTPR"/>
</dbReference>
<reference evidence="15" key="1">
    <citation type="journal article" date="2019" name="Int. J. Syst. Evol. Microbiol.">
        <title>The Global Catalogue of Microorganisms (GCM) 10K type strain sequencing project: providing services to taxonomists for standard genome sequencing and annotation.</title>
        <authorList>
            <consortium name="The Broad Institute Genomics Platform"/>
            <consortium name="The Broad Institute Genome Sequencing Center for Infectious Disease"/>
            <person name="Wu L."/>
            <person name="Ma J."/>
        </authorList>
    </citation>
    <scope>NUCLEOTIDE SEQUENCE [LARGE SCALE GENOMIC DNA]</scope>
    <source>
        <strain evidence="15">CCUG 61697</strain>
    </source>
</reference>
<dbReference type="GO" id="GO:0008703">
    <property type="term" value="F:5-amino-6-(5-phosphoribosylamino)uracil reductase activity"/>
    <property type="evidence" value="ECO:0007669"/>
    <property type="project" value="UniProtKB-EC"/>
</dbReference>
<dbReference type="EMBL" id="JBHTJO010000001">
    <property type="protein sequence ID" value="MFD0987336.1"/>
    <property type="molecule type" value="Genomic_DNA"/>
</dbReference>
<dbReference type="InterPro" id="IPR004794">
    <property type="entry name" value="Eubact_RibD"/>
</dbReference>
<dbReference type="EC" id="1.1.1.193" evidence="12"/>
<evidence type="ECO:0000259" key="13">
    <source>
        <dbReference type="PROSITE" id="PS51747"/>
    </source>
</evidence>
<comment type="similarity">
    <text evidence="5 12">In the C-terminal section; belongs to the HTP reductase family.</text>
</comment>
<evidence type="ECO:0000256" key="3">
    <source>
        <dbReference type="ARBA" id="ARBA00004910"/>
    </source>
</evidence>
<proteinExistence type="inferred from homology"/>
<comment type="function">
    <text evidence="1 12">Converts 2,5-diamino-6-(ribosylamino)-4(3h)-pyrimidinone 5'-phosphate into 5-amino-6-(ribosylamino)-2,4(1h,3h)-pyrimidinedione 5'-phosphate.</text>
</comment>
<dbReference type="InterPro" id="IPR002125">
    <property type="entry name" value="CMP_dCMP_dom"/>
</dbReference>
<dbReference type="PROSITE" id="PS51747">
    <property type="entry name" value="CYT_DCMP_DEAMINASES_2"/>
    <property type="match status" value="1"/>
</dbReference>
<keyword evidence="6 12" id="KW-0686">Riboflavin biosynthesis</keyword>
<dbReference type="Gene3D" id="3.40.140.10">
    <property type="entry name" value="Cytidine Deaminase, domain 2"/>
    <property type="match status" value="1"/>
</dbReference>
<protein>
    <recommendedName>
        <fullName evidence="12">Riboflavin biosynthesis protein RibD</fullName>
    </recommendedName>
    <domain>
        <recommendedName>
            <fullName evidence="12">Diaminohydroxyphosphoribosylaminopyrimidine deaminase</fullName>
            <shortName evidence="12">DRAP deaminase</shortName>
            <ecNumber evidence="12">3.5.4.26</ecNumber>
        </recommendedName>
        <alternativeName>
            <fullName evidence="12">Riboflavin-specific deaminase</fullName>
        </alternativeName>
    </domain>
    <domain>
        <recommendedName>
            <fullName evidence="12">5-amino-6-(5-phosphoribosylamino)uracil reductase</fullName>
            <ecNumber evidence="12">1.1.1.193</ecNumber>
        </recommendedName>
        <alternativeName>
            <fullName evidence="12">HTP reductase</fullName>
        </alternativeName>
    </domain>
</protein>
<dbReference type="Pfam" id="PF01872">
    <property type="entry name" value="RibD_C"/>
    <property type="match status" value="1"/>
</dbReference>
<dbReference type="Proteomes" id="UP001597102">
    <property type="component" value="Unassembled WGS sequence"/>
</dbReference>
<accession>A0ABW3JC33</accession>
<dbReference type="PIRSF" id="PIRSF006769">
    <property type="entry name" value="RibD"/>
    <property type="match status" value="1"/>
</dbReference>
<gene>
    <name evidence="14" type="primary">ribD</name>
    <name evidence="14" type="ORF">ACFQ2F_09540</name>
</gene>
<keyword evidence="9 12" id="KW-0521">NADP</keyword>
<dbReference type="SUPFAM" id="SSF53927">
    <property type="entry name" value="Cytidine deaminase-like"/>
    <property type="match status" value="1"/>
</dbReference>
<dbReference type="NCBIfam" id="TIGR00326">
    <property type="entry name" value="eubact_ribD"/>
    <property type="match status" value="1"/>
</dbReference>
<feature type="domain" description="CMP/dCMP-type deaminase" evidence="13">
    <location>
        <begin position="1"/>
        <end position="124"/>
    </location>
</feature>
<dbReference type="EC" id="3.5.4.26" evidence="12"/>
<evidence type="ECO:0000256" key="8">
    <source>
        <dbReference type="ARBA" id="ARBA00022833"/>
    </source>
</evidence>
<keyword evidence="11" id="KW-0511">Multifunctional enzyme</keyword>
<dbReference type="RefSeq" id="WP_379089115.1">
    <property type="nucleotide sequence ID" value="NZ_JBHTJO010000001.1"/>
</dbReference>
<evidence type="ECO:0000256" key="4">
    <source>
        <dbReference type="ARBA" id="ARBA00005259"/>
    </source>
</evidence>
<evidence type="ECO:0000256" key="7">
    <source>
        <dbReference type="ARBA" id="ARBA00022723"/>
    </source>
</evidence>
<keyword evidence="8 12" id="KW-0862">Zinc</keyword>
<keyword evidence="12 14" id="KW-0378">Hydrolase</keyword>
<dbReference type="PANTHER" id="PTHR38011:SF7">
    <property type="entry name" value="2,5-DIAMINO-6-RIBOSYLAMINO-4(3H)-PYRIMIDINONE 5'-PHOSPHATE REDUCTASE"/>
    <property type="match status" value="1"/>
</dbReference>
<dbReference type="Pfam" id="PF00383">
    <property type="entry name" value="dCMP_cyt_deam_1"/>
    <property type="match status" value="1"/>
</dbReference>
<evidence type="ECO:0000256" key="9">
    <source>
        <dbReference type="ARBA" id="ARBA00022857"/>
    </source>
</evidence>
<dbReference type="CDD" id="cd01284">
    <property type="entry name" value="Riboflavin_deaminase-reductase"/>
    <property type="match status" value="1"/>
</dbReference>
<evidence type="ECO:0000256" key="12">
    <source>
        <dbReference type="PIRNR" id="PIRNR006769"/>
    </source>
</evidence>
<name>A0ABW3JC33_9HYPH</name>
<dbReference type="SUPFAM" id="SSF53597">
    <property type="entry name" value="Dihydrofolate reductase-like"/>
    <property type="match status" value="1"/>
</dbReference>
<evidence type="ECO:0000313" key="15">
    <source>
        <dbReference type="Proteomes" id="UP001597102"/>
    </source>
</evidence>
<evidence type="ECO:0000256" key="1">
    <source>
        <dbReference type="ARBA" id="ARBA00002151"/>
    </source>
</evidence>
<evidence type="ECO:0000256" key="10">
    <source>
        <dbReference type="ARBA" id="ARBA00023002"/>
    </source>
</evidence>
<evidence type="ECO:0000256" key="11">
    <source>
        <dbReference type="ARBA" id="ARBA00023268"/>
    </source>
</evidence>
<comment type="pathway">
    <text evidence="3 12">Cofactor biosynthesis; riboflavin biosynthesis; 5-amino-6-(D-ribitylamino)uracil from GTP: step 3/4.</text>
</comment>
<comment type="catalytic activity">
    <reaction evidence="12">
        <text>2,5-diamino-6-hydroxy-4-(5-phosphoribosylamino)-pyrimidine + H2O + H(+) = 5-amino-6-(5-phospho-D-ribosylamino)uracil + NH4(+)</text>
        <dbReference type="Rhea" id="RHEA:21868"/>
        <dbReference type="ChEBI" id="CHEBI:15377"/>
        <dbReference type="ChEBI" id="CHEBI:15378"/>
        <dbReference type="ChEBI" id="CHEBI:28938"/>
        <dbReference type="ChEBI" id="CHEBI:58453"/>
        <dbReference type="ChEBI" id="CHEBI:58614"/>
        <dbReference type="EC" id="3.5.4.26"/>
    </reaction>
</comment>
<keyword evidence="10 12" id="KW-0560">Oxidoreductase</keyword>
<dbReference type="Gene3D" id="3.40.430.10">
    <property type="entry name" value="Dihydrofolate Reductase, subunit A"/>
    <property type="match status" value="1"/>
</dbReference>
<evidence type="ECO:0000256" key="2">
    <source>
        <dbReference type="ARBA" id="ARBA00004882"/>
    </source>
</evidence>
<comment type="caution">
    <text evidence="14">The sequence shown here is derived from an EMBL/GenBank/DDBJ whole genome shotgun (WGS) entry which is preliminary data.</text>
</comment>
<dbReference type="InterPro" id="IPR016192">
    <property type="entry name" value="APOBEC/CMP_deaminase_Zn-bd"/>
</dbReference>
<comment type="pathway">
    <text evidence="2 12">Cofactor biosynthesis; riboflavin biosynthesis; 5-amino-6-(D-ribitylamino)uracil from GTP: step 2/4.</text>
</comment>
<comment type="catalytic activity">
    <reaction evidence="12">
        <text>5-amino-6-(5-phospho-D-ribitylamino)uracil + NADP(+) = 5-amino-6-(5-phospho-D-ribosylamino)uracil + NADPH + H(+)</text>
        <dbReference type="Rhea" id="RHEA:17845"/>
        <dbReference type="ChEBI" id="CHEBI:15378"/>
        <dbReference type="ChEBI" id="CHEBI:57783"/>
        <dbReference type="ChEBI" id="CHEBI:58349"/>
        <dbReference type="ChEBI" id="CHEBI:58421"/>
        <dbReference type="ChEBI" id="CHEBI:58453"/>
        <dbReference type="EC" id="1.1.1.193"/>
    </reaction>
</comment>
<sequence length="369" mass="39330">MRDEDYMAQALAMARRGLGTTWPNPSVGCVIVGPDGEIVGRGVTAPGGRPHAEAIALAQAGDRAKGATVYVTLEPCAHEGRGEACTEALIAAEPSRVVAAMRDPDPRTAGLGIEKMKAAGIEVTEGVLADAAADMIRGHILRVAEHRPEVILKLAVGSDGRIPEGNGSPVWVTGEAARAHAHLQRARCDAILVGRGTVTTDDPSLTCRLPGMECRSPVRVVLDRRLRTPKQAQLFDDEMVPVWFVCSDEPQTNEASLQERGAEILRVNCDEEGFPCVREALEGLAMAGITRVLVEGGPAVAKSFLDAGLVDEALIYQGVEEVGPQGLLPFVDDGIDKLTGSGDYVMTGERSFGRDRMTEWHRKPKCSPA</sequence>
<dbReference type="PANTHER" id="PTHR38011">
    <property type="entry name" value="DIHYDROFOLATE REDUCTASE FAMILY PROTEIN (AFU_ORTHOLOGUE AFUA_8G06820)"/>
    <property type="match status" value="1"/>
</dbReference>
<dbReference type="GO" id="GO:0008835">
    <property type="term" value="F:diaminohydroxyphosphoribosylaminopyrimidine deaminase activity"/>
    <property type="evidence" value="ECO:0007669"/>
    <property type="project" value="UniProtKB-EC"/>
</dbReference>
<evidence type="ECO:0000256" key="5">
    <source>
        <dbReference type="ARBA" id="ARBA00007417"/>
    </source>
</evidence>
<organism evidence="14 15">
    <name type="scientific">Methyloligella solikamskensis</name>
    <dbReference type="NCBI Taxonomy" id="1177756"/>
    <lineage>
        <taxon>Bacteria</taxon>
        <taxon>Pseudomonadati</taxon>
        <taxon>Pseudomonadota</taxon>
        <taxon>Alphaproteobacteria</taxon>
        <taxon>Hyphomicrobiales</taxon>
        <taxon>Hyphomicrobiaceae</taxon>
        <taxon>Methyloligella</taxon>
    </lineage>
</organism>
<dbReference type="InterPro" id="IPR024072">
    <property type="entry name" value="DHFR-like_dom_sf"/>
</dbReference>
<evidence type="ECO:0000256" key="6">
    <source>
        <dbReference type="ARBA" id="ARBA00022619"/>
    </source>
</evidence>
<comment type="cofactor">
    <cofactor evidence="12">
        <name>Zn(2+)</name>
        <dbReference type="ChEBI" id="CHEBI:29105"/>
    </cofactor>
    <text evidence="12">Binds 1 zinc ion.</text>
</comment>
<dbReference type="PROSITE" id="PS00903">
    <property type="entry name" value="CYT_DCMP_DEAMINASES_1"/>
    <property type="match status" value="1"/>
</dbReference>
<comment type="similarity">
    <text evidence="4 12">In the N-terminal section; belongs to the cytidine and deoxycytidylate deaminase family.</text>
</comment>
<evidence type="ECO:0000313" key="14">
    <source>
        <dbReference type="EMBL" id="MFD0987336.1"/>
    </source>
</evidence>
<keyword evidence="7 12" id="KW-0479">Metal-binding</keyword>
<dbReference type="InterPro" id="IPR016193">
    <property type="entry name" value="Cytidine_deaminase-like"/>
</dbReference>
<dbReference type="InterPro" id="IPR002734">
    <property type="entry name" value="RibDG_C"/>
</dbReference>
<keyword evidence="15" id="KW-1185">Reference proteome</keyword>